<keyword evidence="9" id="KW-0492">Microsome</keyword>
<dbReference type="PANTHER" id="PTHR24291">
    <property type="entry name" value="CYTOCHROME P450 FAMILY 4"/>
    <property type="match status" value="1"/>
</dbReference>
<evidence type="ECO:0000256" key="1">
    <source>
        <dbReference type="ARBA" id="ARBA00001971"/>
    </source>
</evidence>
<evidence type="ECO:0000256" key="13">
    <source>
        <dbReference type="ARBA" id="ARBA00023136"/>
    </source>
</evidence>
<evidence type="ECO:0000256" key="8">
    <source>
        <dbReference type="ARBA" id="ARBA00022824"/>
    </source>
</evidence>
<dbReference type="PROSITE" id="PS00086">
    <property type="entry name" value="CYTOCHROME_P450"/>
    <property type="match status" value="1"/>
</dbReference>
<comment type="function">
    <text evidence="2">May be involved in the metabolism of insect hormones and in the breakdown of synthetic insecticides.</text>
</comment>
<organism evidence="16 17">
    <name type="scientific">Aphidius gifuensis</name>
    <name type="common">Parasitoid wasp</name>
    <dbReference type="NCBI Taxonomy" id="684658"/>
    <lineage>
        <taxon>Eukaryota</taxon>
        <taxon>Metazoa</taxon>
        <taxon>Ecdysozoa</taxon>
        <taxon>Arthropoda</taxon>
        <taxon>Hexapoda</taxon>
        <taxon>Insecta</taxon>
        <taxon>Pterygota</taxon>
        <taxon>Neoptera</taxon>
        <taxon>Endopterygota</taxon>
        <taxon>Hymenoptera</taxon>
        <taxon>Apocrita</taxon>
        <taxon>Ichneumonoidea</taxon>
        <taxon>Braconidae</taxon>
        <taxon>Aphidiinae</taxon>
        <taxon>Aphidius</taxon>
    </lineage>
</organism>
<reference evidence="16 17" key="1">
    <citation type="submission" date="2020-08" db="EMBL/GenBank/DDBJ databases">
        <title>Aphidius gifuensis genome sequencing and assembly.</title>
        <authorList>
            <person name="Du Z."/>
        </authorList>
    </citation>
    <scope>NUCLEOTIDE SEQUENCE [LARGE SCALE GENOMIC DNA]</scope>
    <source>
        <strain evidence="16">YNYX2018</strain>
        <tissue evidence="16">Adults</tissue>
    </source>
</reference>
<dbReference type="InterPro" id="IPR001128">
    <property type="entry name" value="Cyt_P450"/>
</dbReference>
<dbReference type="PRINTS" id="PR00385">
    <property type="entry name" value="P450"/>
</dbReference>
<name>A0A834XPT9_APHGI</name>
<dbReference type="AlphaFoldDB" id="A0A834XPT9"/>
<comment type="similarity">
    <text evidence="5 15">Belongs to the cytochrome P450 family.</text>
</comment>
<comment type="cofactor">
    <cofactor evidence="1 14">
        <name>heme</name>
        <dbReference type="ChEBI" id="CHEBI:30413"/>
    </cofactor>
</comment>
<protein>
    <recommendedName>
        <fullName evidence="18">Cytochrome P450</fullName>
    </recommendedName>
</protein>
<dbReference type="InterPro" id="IPR036396">
    <property type="entry name" value="Cyt_P450_sf"/>
</dbReference>
<dbReference type="Gene3D" id="1.10.630.10">
    <property type="entry name" value="Cytochrome P450"/>
    <property type="match status" value="1"/>
</dbReference>
<dbReference type="GO" id="GO:0005789">
    <property type="term" value="C:endoplasmic reticulum membrane"/>
    <property type="evidence" value="ECO:0007669"/>
    <property type="project" value="UniProtKB-SubCell"/>
</dbReference>
<dbReference type="SUPFAM" id="SSF48264">
    <property type="entry name" value="Cytochrome P450"/>
    <property type="match status" value="1"/>
</dbReference>
<evidence type="ECO:0000256" key="10">
    <source>
        <dbReference type="ARBA" id="ARBA00023002"/>
    </source>
</evidence>
<evidence type="ECO:0000313" key="17">
    <source>
        <dbReference type="Proteomes" id="UP000639338"/>
    </source>
</evidence>
<dbReference type="Pfam" id="PF00067">
    <property type="entry name" value="p450"/>
    <property type="match status" value="1"/>
</dbReference>
<keyword evidence="6 14" id="KW-0349">Heme</keyword>
<dbReference type="GO" id="GO:0004497">
    <property type="term" value="F:monooxygenase activity"/>
    <property type="evidence" value="ECO:0007669"/>
    <property type="project" value="UniProtKB-KW"/>
</dbReference>
<comment type="subcellular location">
    <subcellularLocation>
        <location evidence="4">Endoplasmic reticulum membrane</location>
        <topology evidence="4">Peripheral membrane protein</topology>
    </subcellularLocation>
    <subcellularLocation>
        <location evidence="3">Microsome membrane</location>
        <topology evidence="3">Peripheral membrane protein</topology>
    </subcellularLocation>
</comment>
<gene>
    <name evidence="16" type="ORF">HCN44_002790</name>
</gene>
<evidence type="ECO:0008006" key="18">
    <source>
        <dbReference type="Google" id="ProtNLM"/>
    </source>
</evidence>
<feature type="binding site" description="axial binding residue" evidence="14">
    <location>
        <position position="420"/>
    </location>
    <ligand>
        <name>heme</name>
        <dbReference type="ChEBI" id="CHEBI:30413"/>
    </ligand>
    <ligandPart>
        <name>Fe</name>
        <dbReference type="ChEBI" id="CHEBI:18248"/>
    </ligandPart>
</feature>
<accession>A0A834XPT9</accession>
<evidence type="ECO:0000256" key="11">
    <source>
        <dbReference type="ARBA" id="ARBA00023004"/>
    </source>
</evidence>
<evidence type="ECO:0000256" key="2">
    <source>
        <dbReference type="ARBA" id="ARBA00003690"/>
    </source>
</evidence>
<evidence type="ECO:0000256" key="4">
    <source>
        <dbReference type="ARBA" id="ARBA00004406"/>
    </source>
</evidence>
<dbReference type="InterPro" id="IPR017972">
    <property type="entry name" value="Cyt_P450_CS"/>
</dbReference>
<dbReference type="EMBL" id="JACMRX010000004">
    <property type="protein sequence ID" value="KAF7991228.1"/>
    <property type="molecule type" value="Genomic_DNA"/>
</dbReference>
<evidence type="ECO:0000256" key="12">
    <source>
        <dbReference type="ARBA" id="ARBA00023033"/>
    </source>
</evidence>
<dbReference type="InterPro" id="IPR002401">
    <property type="entry name" value="Cyt_P450_E_grp-I"/>
</dbReference>
<dbReference type="PRINTS" id="PR00463">
    <property type="entry name" value="EP450I"/>
</dbReference>
<dbReference type="GO" id="GO:0016705">
    <property type="term" value="F:oxidoreductase activity, acting on paired donors, with incorporation or reduction of molecular oxygen"/>
    <property type="evidence" value="ECO:0007669"/>
    <property type="project" value="InterPro"/>
</dbReference>
<comment type="caution">
    <text evidence="16">The sequence shown here is derived from an EMBL/GenBank/DDBJ whole genome shotgun (WGS) entry which is preliminary data.</text>
</comment>
<evidence type="ECO:0000256" key="9">
    <source>
        <dbReference type="ARBA" id="ARBA00022848"/>
    </source>
</evidence>
<keyword evidence="7 14" id="KW-0479">Metal-binding</keyword>
<keyword evidence="13" id="KW-0472">Membrane</keyword>
<evidence type="ECO:0000256" key="15">
    <source>
        <dbReference type="RuleBase" id="RU000461"/>
    </source>
</evidence>
<dbReference type="PANTHER" id="PTHR24291:SF189">
    <property type="entry name" value="CYTOCHROME P450 4C3-RELATED"/>
    <property type="match status" value="1"/>
</dbReference>
<sequence>MLNQVVKFSKKLPGIPTLPFIGNLTFLLKNKKNLPIALEKVSRQLKKNFGIWFGPIFGVFIVEPDDIEIILTSPLTADKEPTIYEIFAKFLGPTSLQPSKADKTYRSDKKLIMSIINSKYVFKFIDTFNYHANVLVNVLENKVDKGEFDVLNNMSHCIADIVFETIFGIPGKNQQGSVDKSVSHIERVMELLFQRALNPLWHFDFLFNVLSKHSKEWYHTKTGIDFFLENLIAEKTKNYPKSKDNENDSKFRCSLFDQLFSNVEATQKWTKEETKTNLFTLFLASHDTLHGTISFSLLMIAMHQEVQDKIRQEVNEIVGDELINENVLNNLTYIDMTLKEIIRLFPIAPLMGRVTSDDLKLTSHTVPKGCSIALFALGVHKNPKYWIEPDKFNPERFSVENSKNRPKYAYIPFSGGARMCPGYKYGLACLKTIISHVIRNYELSTNMKMSDLDLYMNVSIHNRTGYPVSLKKLKS</sequence>
<evidence type="ECO:0000256" key="5">
    <source>
        <dbReference type="ARBA" id="ARBA00010617"/>
    </source>
</evidence>
<keyword evidence="12 15" id="KW-0503">Monooxygenase</keyword>
<evidence type="ECO:0000256" key="14">
    <source>
        <dbReference type="PIRSR" id="PIRSR602401-1"/>
    </source>
</evidence>
<evidence type="ECO:0000313" key="16">
    <source>
        <dbReference type="EMBL" id="KAF7991228.1"/>
    </source>
</evidence>
<keyword evidence="8" id="KW-0256">Endoplasmic reticulum</keyword>
<dbReference type="GO" id="GO:0020037">
    <property type="term" value="F:heme binding"/>
    <property type="evidence" value="ECO:0007669"/>
    <property type="project" value="InterPro"/>
</dbReference>
<keyword evidence="10 15" id="KW-0560">Oxidoreductase</keyword>
<dbReference type="InterPro" id="IPR050196">
    <property type="entry name" value="Cytochrome_P450_Monoox"/>
</dbReference>
<dbReference type="OrthoDB" id="1470350at2759"/>
<dbReference type="GO" id="GO:0005506">
    <property type="term" value="F:iron ion binding"/>
    <property type="evidence" value="ECO:0007669"/>
    <property type="project" value="InterPro"/>
</dbReference>
<dbReference type="Proteomes" id="UP000639338">
    <property type="component" value="Unassembled WGS sequence"/>
</dbReference>
<evidence type="ECO:0000256" key="6">
    <source>
        <dbReference type="ARBA" id="ARBA00022617"/>
    </source>
</evidence>
<keyword evidence="11 14" id="KW-0408">Iron</keyword>
<evidence type="ECO:0000256" key="3">
    <source>
        <dbReference type="ARBA" id="ARBA00004174"/>
    </source>
</evidence>
<evidence type="ECO:0000256" key="7">
    <source>
        <dbReference type="ARBA" id="ARBA00022723"/>
    </source>
</evidence>
<proteinExistence type="inferred from homology"/>
<keyword evidence="17" id="KW-1185">Reference proteome</keyword>